<proteinExistence type="predicted"/>
<sequence>MSHFPFVMVASITTVIFKKLQQAAYSCHLTKKYNHPNVNDCIFR</sequence>
<gene>
    <name evidence="1" type="ORF">HMPREF9104_01786</name>
</gene>
<dbReference type="AlphaFoldDB" id="H1LGQ8"/>
<evidence type="ECO:0000313" key="1">
    <source>
        <dbReference type="EMBL" id="EHO50811.1"/>
    </source>
</evidence>
<reference evidence="1 2" key="1">
    <citation type="submission" date="2011-09" db="EMBL/GenBank/DDBJ databases">
        <authorList>
            <person name="Weinstock G."/>
            <person name="Sodergren E."/>
            <person name="Clifton S."/>
            <person name="Fulton L."/>
            <person name="Fulton B."/>
            <person name="Courtney L."/>
            <person name="Fronick C."/>
            <person name="Harrison M."/>
            <person name="Strong C."/>
            <person name="Farmer C."/>
            <person name="Delahaunty K."/>
            <person name="Markovic C."/>
            <person name="Hall O."/>
            <person name="Minx P."/>
            <person name="Tomlinson C."/>
            <person name="Mitreva M."/>
            <person name="Hou S."/>
            <person name="Chen J."/>
            <person name="Wollam A."/>
            <person name="Pepin K.H."/>
            <person name="Johnson M."/>
            <person name="Bhonagiri V."/>
            <person name="Zhang X."/>
            <person name="Suruliraj S."/>
            <person name="Warren W."/>
            <person name="Chinwalla A."/>
            <person name="Mardis E.R."/>
            <person name="Wilson R.K."/>
        </authorList>
    </citation>
    <scope>NUCLEOTIDE SEQUENCE [LARGE SCALE GENOMIC DNA]</scope>
    <source>
        <strain evidence="1 2">F0435</strain>
    </source>
</reference>
<dbReference type="EMBL" id="AGRJ01000156">
    <property type="protein sequence ID" value="EHO50811.1"/>
    <property type="molecule type" value="Genomic_DNA"/>
</dbReference>
<protein>
    <submittedName>
        <fullName evidence="1">Uncharacterized protein</fullName>
    </submittedName>
</protein>
<accession>H1LGQ8</accession>
<organism evidence="1 2">
    <name type="scientific">Lentilactobacillus kisonensis F0435</name>
    <dbReference type="NCBI Taxonomy" id="797516"/>
    <lineage>
        <taxon>Bacteria</taxon>
        <taxon>Bacillati</taxon>
        <taxon>Bacillota</taxon>
        <taxon>Bacilli</taxon>
        <taxon>Lactobacillales</taxon>
        <taxon>Lactobacillaceae</taxon>
        <taxon>Lentilactobacillus</taxon>
    </lineage>
</organism>
<dbReference type="Proteomes" id="UP000005025">
    <property type="component" value="Unassembled WGS sequence"/>
</dbReference>
<dbReference type="HOGENOM" id="CLU_3217862_0_0_9"/>
<evidence type="ECO:0000313" key="2">
    <source>
        <dbReference type="Proteomes" id="UP000005025"/>
    </source>
</evidence>
<dbReference type="PATRIC" id="fig|797516.3.peg.1604"/>
<name>H1LGQ8_9LACO</name>
<comment type="caution">
    <text evidence="1">The sequence shown here is derived from an EMBL/GenBank/DDBJ whole genome shotgun (WGS) entry which is preliminary data.</text>
</comment>
<dbReference type="STRING" id="797516.HMPREF9104_01786"/>